<keyword evidence="2" id="KW-1185">Reference proteome</keyword>
<comment type="caution">
    <text evidence="1">The sequence shown here is derived from an EMBL/GenBank/DDBJ whole genome shotgun (WGS) entry which is preliminary data.</text>
</comment>
<dbReference type="Proteomes" id="UP000765509">
    <property type="component" value="Unassembled WGS sequence"/>
</dbReference>
<name>A0A9Q3J844_9BASI</name>
<dbReference type="EMBL" id="AVOT02066272">
    <property type="protein sequence ID" value="MBW0558113.1"/>
    <property type="molecule type" value="Genomic_DNA"/>
</dbReference>
<sequence>MLKHLSGDAADRSNCKILVVLVVKVQLSVLTFELSTWLDSPYLQGESPELKVVIMETGWTKLDFSRFRTSQGNLVIHMALCLPVEPWPVHKVYGGMPQYMNDQTTTKVYGVLS</sequence>
<evidence type="ECO:0000313" key="2">
    <source>
        <dbReference type="Proteomes" id="UP000765509"/>
    </source>
</evidence>
<protein>
    <submittedName>
        <fullName evidence="1">Uncharacterized protein</fullName>
    </submittedName>
</protein>
<reference evidence="1" key="1">
    <citation type="submission" date="2021-03" db="EMBL/GenBank/DDBJ databases">
        <title>Draft genome sequence of rust myrtle Austropuccinia psidii MF-1, a brazilian biotype.</title>
        <authorList>
            <person name="Quecine M.C."/>
            <person name="Pachon D.M.R."/>
            <person name="Bonatelli M.L."/>
            <person name="Correr F.H."/>
            <person name="Franceschini L.M."/>
            <person name="Leite T.F."/>
            <person name="Margarido G.R.A."/>
            <person name="Almeida C.A."/>
            <person name="Ferrarezi J.A."/>
            <person name="Labate C.A."/>
        </authorList>
    </citation>
    <scope>NUCLEOTIDE SEQUENCE</scope>
    <source>
        <strain evidence="1">MF-1</strain>
    </source>
</reference>
<gene>
    <name evidence="1" type="ORF">O181_097828</name>
</gene>
<proteinExistence type="predicted"/>
<evidence type="ECO:0000313" key="1">
    <source>
        <dbReference type="EMBL" id="MBW0558113.1"/>
    </source>
</evidence>
<dbReference type="AlphaFoldDB" id="A0A9Q3J844"/>
<organism evidence="1 2">
    <name type="scientific">Austropuccinia psidii MF-1</name>
    <dbReference type="NCBI Taxonomy" id="1389203"/>
    <lineage>
        <taxon>Eukaryota</taxon>
        <taxon>Fungi</taxon>
        <taxon>Dikarya</taxon>
        <taxon>Basidiomycota</taxon>
        <taxon>Pucciniomycotina</taxon>
        <taxon>Pucciniomycetes</taxon>
        <taxon>Pucciniales</taxon>
        <taxon>Sphaerophragmiaceae</taxon>
        <taxon>Austropuccinia</taxon>
    </lineage>
</organism>
<accession>A0A9Q3J844</accession>